<keyword evidence="3" id="KW-0238">DNA-binding</keyword>
<reference evidence="6 7" key="1">
    <citation type="submission" date="2017-08" db="EMBL/GenBank/DDBJ databases">
        <title>Reclassification of Bisgaard taxon 37 and 44.</title>
        <authorList>
            <person name="Christensen H."/>
        </authorList>
    </citation>
    <scope>NUCLEOTIDE SEQUENCE [LARGE SCALE GENOMIC DNA]</scope>
    <source>
        <strain evidence="6 7">EEAB3T1</strain>
    </source>
</reference>
<dbReference type="PRINTS" id="PR00039">
    <property type="entry name" value="HTHLYSR"/>
</dbReference>
<dbReference type="Gene3D" id="1.10.10.10">
    <property type="entry name" value="Winged helix-like DNA-binding domain superfamily/Winged helix DNA-binding domain"/>
    <property type="match status" value="1"/>
</dbReference>
<dbReference type="GO" id="GO:0003700">
    <property type="term" value="F:DNA-binding transcription factor activity"/>
    <property type="evidence" value="ECO:0007669"/>
    <property type="project" value="InterPro"/>
</dbReference>
<evidence type="ECO:0000259" key="5">
    <source>
        <dbReference type="PROSITE" id="PS50931"/>
    </source>
</evidence>
<gene>
    <name evidence="6" type="ORF">CKF59_05175</name>
</gene>
<protein>
    <recommendedName>
        <fullName evidence="5">HTH lysR-type domain-containing protein</fullName>
    </recommendedName>
</protein>
<dbReference type="AlphaFoldDB" id="A0A3A1Y8K9"/>
<dbReference type="Pfam" id="PF00126">
    <property type="entry name" value="HTH_1"/>
    <property type="match status" value="1"/>
</dbReference>
<evidence type="ECO:0000256" key="1">
    <source>
        <dbReference type="ARBA" id="ARBA00009437"/>
    </source>
</evidence>
<name>A0A3A1Y8K9_9GAMM</name>
<dbReference type="GO" id="GO:0006351">
    <property type="term" value="P:DNA-templated transcription"/>
    <property type="evidence" value="ECO:0007669"/>
    <property type="project" value="TreeGrafter"/>
</dbReference>
<dbReference type="Gene3D" id="3.40.190.10">
    <property type="entry name" value="Periplasmic binding protein-like II"/>
    <property type="match status" value="2"/>
</dbReference>
<dbReference type="InterPro" id="IPR005119">
    <property type="entry name" value="LysR_subst-bd"/>
</dbReference>
<evidence type="ECO:0000313" key="6">
    <source>
        <dbReference type="EMBL" id="RIY34643.1"/>
    </source>
</evidence>
<comment type="caution">
    <text evidence="6">The sequence shown here is derived from an EMBL/GenBank/DDBJ whole genome shotgun (WGS) entry which is preliminary data.</text>
</comment>
<dbReference type="PANTHER" id="PTHR30537:SF74">
    <property type="entry name" value="HTH-TYPE TRANSCRIPTIONAL REGULATOR TRPI"/>
    <property type="match status" value="1"/>
</dbReference>
<evidence type="ECO:0000313" key="7">
    <source>
        <dbReference type="Proteomes" id="UP000265964"/>
    </source>
</evidence>
<dbReference type="InterPro" id="IPR058163">
    <property type="entry name" value="LysR-type_TF_proteobact-type"/>
</dbReference>
<proteinExistence type="inferred from homology"/>
<dbReference type="PANTHER" id="PTHR30537">
    <property type="entry name" value="HTH-TYPE TRANSCRIPTIONAL REGULATOR"/>
    <property type="match status" value="1"/>
</dbReference>
<dbReference type="OrthoDB" id="5526340at2"/>
<dbReference type="PROSITE" id="PS50931">
    <property type="entry name" value="HTH_LYSR"/>
    <property type="match status" value="1"/>
</dbReference>
<dbReference type="GO" id="GO:0043565">
    <property type="term" value="F:sequence-specific DNA binding"/>
    <property type="evidence" value="ECO:0007669"/>
    <property type="project" value="TreeGrafter"/>
</dbReference>
<dbReference type="SUPFAM" id="SSF46785">
    <property type="entry name" value="Winged helix' DNA-binding domain"/>
    <property type="match status" value="1"/>
</dbReference>
<feature type="domain" description="HTH lysR-type" evidence="5">
    <location>
        <begin position="1"/>
        <end position="64"/>
    </location>
</feature>
<dbReference type="EMBL" id="NRJF01000143">
    <property type="protein sequence ID" value="RIY34643.1"/>
    <property type="molecule type" value="Genomic_DNA"/>
</dbReference>
<comment type="similarity">
    <text evidence="1">Belongs to the LysR transcriptional regulatory family.</text>
</comment>
<dbReference type="InterPro" id="IPR036390">
    <property type="entry name" value="WH_DNA-bd_sf"/>
</dbReference>
<sequence>MKTPFLNALQAFEASYRLQSFSAAAQELNVTPAAVGQLVKSLEDYLGKPLFVRKTGGKARLQATDLASQAITEIQQGFESLSLGLKKLQNSQEDNRLSVTVSSTFATKWLLTRLPDFQSQHPEIEFFLNLTSQNVNFFSESVDIGIRYGKGNWSDLQVELWQQEQRFAVCSPEFLEQHPIHKPTDLFNLPLIHDLTLSRHEGFLGWQDWFAKFLPLNSHHEIKGLSINDSANVIQAAINGQGIALARSLLVADDLKSGRLIQLFPELTLSSNLAYYLVYRPQSCQKPKICILRNWLAQQTQTMYNS</sequence>
<dbReference type="RefSeq" id="WP_119534901.1">
    <property type="nucleotide sequence ID" value="NZ_NRJF01000143.1"/>
</dbReference>
<accession>A0A3A1Y8K9</accession>
<evidence type="ECO:0000256" key="4">
    <source>
        <dbReference type="ARBA" id="ARBA00023163"/>
    </source>
</evidence>
<evidence type="ECO:0000256" key="2">
    <source>
        <dbReference type="ARBA" id="ARBA00023015"/>
    </source>
</evidence>
<dbReference type="Pfam" id="PF03466">
    <property type="entry name" value="LysR_substrate"/>
    <property type="match status" value="1"/>
</dbReference>
<dbReference type="Proteomes" id="UP000265964">
    <property type="component" value="Unassembled WGS sequence"/>
</dbReference>
<keyword evidence="7" id="KW-1185">Reference proteome</keyword>
<evidence type="ECO:0000256" key="3">
    <source>
        <dbReference type="ARBA" id="ARBA00023125"/>
    </source>
</evidence>
<keyword evidence="2" id="KW-0805">Transcription regulation</keyword>
<dbReference type="SUPFAM" id="SSF53850">
    <property type="entry name" value="Periplasmic binding protein-like II"/>
    <property type="match status" value="1"/>
</dbReference>
<organism evidence="6 7">
    <name type="scientific">Psittacicella gerlachiana</name>
    <dbReference type="NCBI Taxonomy" id="2028574"/>
    <lineage>
        <taxon>Bacteria</taxon>
        <taxon>Pseudomonadati</taxon>
        <taxon>Pseudomonadota</taxon>
        <taxon>Gammaproteobacteria</taxon>
        <taxon>Pasteurellales</taxon>
        <taxon>Psittacicellaceae</taxon>
        <taxon>Psittacicella</taxon>
    </lineage>
</organism>
<dbReference type="InterPro" id="IPR036388">
    <property type="entry name" value="WH-like_DNA-bd_sf"/>
</dbReference>
<dbReference type="CDD" id="cd08432">
    <property type="entry name" value="PBP2_GcdR_TrpI_HvrB_AmpR_like"/>
    <property type="match status" value="1"/>
</dbReference>
<keyword evidence="4" id="KW-0804">Transcription</keyword>
<dbReference type="InterPro" id="IPR000847">
    <property type="entry name" value="LysR_HTH_N"/>
</dbReference>